<comment type="caution">
    <text evidence="2">The sequence shown here is derived from an EMBL/GenBank/DDBJ whole genome shotgun (WGS) entry which is preliminary data.</text>
</comment>
<dbReference type="OrthoDB" id="5297629at2"/>
<gene>
    <name evidence="2" type="ORF">C7460_101473</name>
</gene>
<keyword evidence="3" id="KW-1185">Reference proteome</keyword>
<reference evidence="2 3" key="1">
    <citation type="submission" date="2018-07" db="EMBL/GenBank/DDBJ databases">
        <title>Genomic Encyclopedia of Type Strains, Phase IV (KMG-IV): sequencing the most valuable type-strain genomes for metagenomic binning, comparative biology and taxonomic classification.</title>
        <authorList>
            <person name="Goeker M."/>
        </authorList>
    </citation>
    <scope>NUCLEOTIDE SEQUENCE [LARGE SCALE GENOMIC DNA]</scope>
    <source>
        <strain evidence="2 3">DSM 4134</strain>
    </source>
</reference>
<evidence type="ECO:0000259" key="1">
    <source>
        <dbReference type="Pfam" id="PF09345"/>
    </source>
</evidence>
<accession>A0A3D9LHH2</accession>
<dbReference type="RefSeq" id="WP_115866444.1">
    <property type="nucleotide sequence ID" value="NZ_QREG01000001.1"/>
</dbReference>
<proteinExistence type="predicted"/>
<dbReference type="InterPro" id="IPR018530">
    <property type="entry name" value="SiaC"/>
</dbReference>
<feature type="domain" description="SiaC family regulatory phosphoprotein" evidence="1">
    <location>
        <begin position="25"/>
        <end position="136"/>
    </location>
</feature>
<sequence>MQSTAQNPVLYPALAEILDASKIRRATPYVHYDRHAQCLTIAETTAGVNMEELCTAVVDQFKSDASELNKLKVEVQFNRLNTISSSLLFEVFKVLGKAAAMGKEVYVAWITTYDNIEMIETGMDFQDIYGLDFDFKTR</sequence>
<evidence type="ECO:0000313" key="2">
    <source>
        <dbReference type="EMBL" id="REE05954.1"/>
    </source>
</evidence>
<organism evidence="2 3">
    <name type="scientific">Marinoscillum furvescens DSM 4134</name>
    <dbReference type="NCBI Taxonomy" id="1122208"/>
    <lineage>
        <taxon>Bacteria</taxon>
        <taxon>Pseudomonadati</taxon>
        <taxon>Bacteroidota</taxon>
        <taxon>Cytophagia</taxon>
        <taxon>Cytophagales</taxon>
        <taxon>Reichenbachiellaceae</taxon>
        <taxon>Marinoscillum</taxon>
    </lineage>
</organism>
<name>A0A3D9LHH2_MARFU</name>
<dbReference type="Proteomes" id="UP000256779">
    <property type="component" value="Unassembled WGS sequence"/>
</dbReference>
<dbReference type="EMBL" id="QREG01000001">
    <property type="protein sequence ID" value="REE05954.1"/>
    <property type="molecule type" value="Genomic_DNA"/>
</dbReference>
<dbReference type="AlphaFoldDB" id="A0A3D9LHH2"/>
<evidence type="ECO:0000313" key="3">
    <source>
        <dbReference type="Proteomes" id="UP000256779"/>
    </source>
</evidence>
<protein>
    <submittedName>
        <fullName evidence="2">Uncharacterized protein DUF1987</fullName>
    </submittedName>
</protein>
<dbReference type="Pfam" id="PF09345">
    <property type="entry name" value="SiaC"/>
    <property type="match status" value="1"/>
</dbReference>